<evidence type="ECO:0000313" key="1">
    <source>
        <dbReference type="EMBL" id="GGJ02241.1"/>
    </source>
</evidence>
<proteinExistence type="predicted"/>
<sequence length="79" mass="8497">MVERTGVVARVWHTVPGAGPVELHAIVTALADAYGVAEAEETTRVQANAKRARVALPIRNRPPIIRTAKCQQRAATARS</sequence>
<name>A0A917K818_9PROT</name>
<gene>
    <name evidence="1" type="ORF">GCM10011320_06330</name>
</gene>
<dbReference type="EMBL" id="BMKW01000001">
    <property type="protein sequence ID" value="GGJ02241.1"/>
    <property type="molecule type" value="Genomic_DNA"/>
</dbReference>
<comment type="caution">
    <text evidence="1">The sequence shown here is derived from an EMBL/GenBank/DDBJ whole genome shotgun (WGS) entry which is preliminary data.</text>
</comment>
<evidence type="ECO:0000313" key="2">
    <source>
        <dbReference type="Proteomes" id="UP000661507"/>
    </source>
</evidence>
<dbReference type="AlphaFoldDB" id="A0A917K818"/>
<protein>
    <submittedName>
        <fullName evidence="1">Uncharacterized protein</fullName>
    </submittedName>
</protein>
<reference evidence="1" key="1">
    <citation type="journal article" date="2014" name="Int. J. Syst. Evol. Microbiol.">
        <title>Complete genome sequence of Corynebacterium casei LMG S-19264T (=DSM 44701T), isolated from a smear-ripened cheese.</title>
        <authorList>
            <consortium name="US DOE Joint Genome Institute (JGI-PGF)"/>
            <person name="Walter F."/>
            <person name="Albersmeier A."/>
            <person name="Kalinowski J."/>
            <person name="Ruckert C."/>
        </authorList>
    </citation>
    <scope>NUCLEOTIDE SEQUENCE</scope>
    <source>
        <strain evidence="1">CGMCC 1.3617</strain>
    </source>
</reference>
<organism evidence="1 2">
    <name type="scientific">Neoroseomonas lacus</name>
    <dbReference type="NCBI Taxonomy" id="287609"/>
    <lineage>
        <taxon>Bacteria</taxon>
        <taxon>Pseudomonadati</taxon>
        <taxon>Pseudomonadota</taxon>
        <taxon>Alphaproteobacteria</taxon>
        <taxon>Acetobacterales</taxon>
        <taxon>Acetobacteraceae</taxon>
        <taxon>Neoroseomonas</taxon>
    </lineage>
</organism>
<dbReference type="Proteomes" id="UP000661507">
    <property type="component" value="Unassembled WGS sequence"/>
</dbReference>
<keyword evidence="2" id="KW-1185">Reference proteome</keyword>
<accession>A0A917K818</accession>
<reference evidence="1" key="2">
    <citation type="submission" date="2020-09" db="EMBL/GenBank/DDBJ databases">
        <authorList>
            <person name="Sun Q."/>
            <person name="Zhou Y."/>
        </authorList>
    </citation>
    <scope>NUCLEOTIDE SEQUENCE</scope>
    <source>
        <strain evidence="1">CGMCC 1.3617</strain>
    </source>
</reference>